<evidence type="ECO:0000313" key="1">
    <source>
        <dbReference type="EMBL" id="KAH7057161.1"/>
    </source>
</evidence>
<sequence length="119" mass="13377">MAKEKKPSSDSKKVILKETDGQSIFAWTDKTRSPESLHGILPKSPSNVADSGRIMPYYEVVVRKPSNTTNRGFRVSLHLTLADTPRRLDRGPQLSLPTPLFGFLVHAAAHYHNCRHAYH</sequence>
<comment type="caution">
    <text evidence="1">The sequence shown here is derived from an EMBL/GenBank/DDBJ whole genome shotgun (WGS) entry which is preliminary data.</text>
</comment>
<gene>
    <name evidence="1" type="ORF">B0J12DRAFT_697037</name>
</gene>
<accession>A0ABQ8GIS6</accession>
<dbReference type="EMBL" id="JAGTJR010000007">
    <property type="protein sequence ID" value="KAH7057161.1"/>
    <property type="molecule type" value="Genomic_DNA"/>
</dbReference>
<proteinExistence type="predicted"/>
<dbReference type="Proteomes" id="UP000774617">
    <property type="component" value="Unassembled WGS sequence"/>
</dbReference>
<reference evidence="1 2" key="1">
    <citation type="journal article" date="2021" name="Nat. Commun.">
        <title>Genetic determinants of endophytism in the Arabidopsis root mycobiome.</title>
        <authorList>
            <person name="Mesny F."/>
            <person name="Miyauchi S."/>
            <person name="Thiergart T."/>
            <person name="Pickel B."/>
            <person name="Atanasova L."/>
            <person name="Karlsson M."/>
            <person name="Huettel B."/>
            <person name="Barry K.W."/>
            <person name="Haridas S."/>
            <person name="Chen C."/>
            <person name="Bauer D."/>
            <person name="Andreopoulos W."/>
            <person name="Pangilinan J."/>
            <person name="LaButti K."/>
            <person name="Riley R."/>
            <person name="Lipzen A."/>
            <person name="Clum A."/>
            <person name="Drula E."/>
            <person name="Henrissat B."/>
            <person name="Kohler A."/>
            <person name="Grigoriev I.V."/>
            <person name="Martin F.M."/>
            <person name="Hacquard S."/>
        </authorList>
    </citation>
    <scope>NUCLEOTIDE SEQUENCE [LARGE SCALE GENOMIC DNA]</scope>
    <source>
        <strain evidence="1 2">MPI-SDFR-AT-0080</strain>
    </source>
</reference>
<organism evidence="1 2">
    <name type="scientific">Macrophomina phaseolina</name>
    <dbReference type="NCBI Taxonomy" id="35725"/>
    <lineage>
        <taxon>Eukaryota</taxon>
        <taxon>Fungi</taxon>
        <taxon>Dikarya</taxon>
        <taxon>Ascomycota</taxon>
        <taxon>Pezizomycotina</taxon>
        <taxon>Dothideomycetes</taxon>
        <taxon>Dothideomycetes incertae sedis</taxon>
        <taxon>Botryosphaeriales</taxon>
        <taxon>Botryosphaeriaceae</taxon>
        <taxon>Macrophomina</taxon>
    </lineage>
</organism>
<evidence type="ECO:0000313" key="2">
    <source>
        <dbReference type="Proteomes" id="UP000774617"/>
    </source>
</evidence>
<keyword evidence="2" id="KW-1185">Reference proteome</keyword>
<name>A0ABQ8GIS6_9PEZI</name>
<protein>
    <submittedName>
        <fullName evidence="1">Uncharacterized protein</fullName>
    </submittedName>
</protein>